<proteinExistence type="predicted"/>
<reference evidence="3" key="2">
    <citation type="submission" date="2025-08" db="UniProtKB">
        <authorList>
            <consortium name="Ensembl"/>
        </authorList>
    </citation>
    <scope>IDENTIFICATION</scope>
</reference>
<dbReference type="Pfam" id="PF17888">
    <property type="entry name" value="Carm_PH"/>
    <property type="match status" value="1"/>
</dbReference>
<keyword evidence="4" id="KW-1185">Reference proteome</keyword>
<sequence>SVREAVGHKVKINLRHRVQVEVKGDKVENKILALTSYRAFLDGSSPSGGTVLQFPRSTGNQQHETHT</sequence>
<dbReference type="InterPro" id="IPR011993">
    <property type="entry name" value="PH-like_dom_sf"/>
</dbReference>
<evidence type="ECO:0000313" key="4">
    <source>
        <dbReference type="Proteomes" id="UP000265120"/>
    </source>
</evidence>
<organism evidence="3 4">
    <name type="scientific">Cynoglossus semilaevis</name>
    <name type="common">Tongue sole</name>
    <dbReference type="NCBI Taxonomy" id="244447"/>
    <lineage>
        <taxon>Eukaryota</taxon>
        <taxon>Metazoa</taxon>
        <taxon>Chordata</taxon>
        <taxon>Craniata</taxon>
        <taxon>Vertebrata</taxon>
        <taxon>Euteleostomi</taxon>
        <taxon>Actinopterygii</taxon>
        <taxon>Neopterygii</taxon>
        <taxon>Teleostei</taxon>
        <taxon>Neoteleostei</taxon>
        <taxon>Acanthomorphata</taxon>
        <taxon>Carangaria</taxon>
        <taxon>Pleuronectiformes</taxon>
        <taxon>Pleuronectoidei</taxon>
        <taxon>Cynoglossidae</taxon>
        <taxon>Cynoglossinae</taxon>
        <taxon>Cynoglossus</taxon>
    </lineage>
</organism>
<dbReference type="Gene3D" id="2.30.29.30">
    <property type="entry name" value="Pleckstrin-homology domain (PH domain)/Phosphotyrosine-binding domain (PTB)"/>
    <property type="match status" value="1"/>
</dbReference>
<dbReference type="AlphaFoldDB" id="A0A3P8WPC0"/>
<accession>A0A3P8WPC0</accession>
<reference evidence="3" key="3">
    <citation type="submission" date="2025-09" db="UniProtKB">
        <authorList>
            <consortium name="Ensembl"/>
        </authorList>
    </citation>
    <scope>IDENTIFICATION</scope>
</reference>
<evidence type="ECO:0000259" key="2">
    <source>
        <dbReference type="Pfam" id="PF17888"/>
    </source>
</evidence>
<dbReference type="InterPro" id="IPR041245">
    <property type="entry name" value="CARMIL_PH"/>
</dbReference>
<feature type="domain" description="CARMIL pleckstrin homology" evidence="2">
    <location>
        <begin position="12"/>
        <end position="41"/>
    </location>
</feature>
<dbReference type="Ensembl" id="ENSCSET00000028705.1">
    <property type="protein sequence ID" value="ENSCSEP00000028327.1"/>
    <property type="gene ID" value="ENSCSEG00000018107.1"/>
</dbReference>
<evidence type="ECO:0000256" key="1">
    <source>
        <dbReference type="SAM" id="MobiDB-lite"/>
    </source>
</evidence>
<dbReference type="STRING" id="244447.ENSCSEP00000028327"/>
<name>A0A3P8WPC0_CYNSE</name>
<feature type="region of interest" description="Disordered" evidence="1">
    <location>
        <begin position="44"/>
        <end position="67"/>
    </location>
</feature>
<reference evidence="3 4" key="1">
    <citation type="journal article" date="2014" name="Nat. Genet.">
        <title>Whole-genome sequence of a flatfish provides insights into ZW sex chromosome evolution and adaptation to a benthic lifestyle.</title>
        <authorList>
            <person name="Chen S."/>
            <person name="Zhang G."/>
            <person name="Shao C."/>
            <person name="Huang Q."/>
            <person name="Liu G."/>
            <person name="Zhang P."/>
            <person name="Song W."/>
            <person name="An N."/>
            <person name="Chalopin D."/>
            <person name="Volff J.N."/>
            <person name="Hong Y."/>
            <person name="Li Q."/>
            <person name="Sha Z."/>
            <person name="Zhou H."/>
            <person name="Xie M."/>
            <person name="Yu Q."/>
            <person name="Liu Y."/>
            <person name="Xiang H."/>
            <person name="Wang N."/>
            <person name="Wu K."/>
            <person name="Yang C."/>
            <person name="Zhou Q."/>
            <person name="Liao X."/>
            <person name="Yang L."/>
            <person name="Hu Q."/>
            <person name="Zhang J."/>
            <person name="Meng L."/>
            <person name="Jin L."/>
            <person name="Tian Y."/>
            <person name="Lian J."/>
            <person name="Yang J."/>
            <person name="Miao G."/>
            <person name="Liu S."/>
            <person name="Liang Z."/>
            <person name="Yan F."/>
            <person name="Li Y."/>
            <person name="Sun B."/>
            <person name="Zhang H."/>
            <person name="Zhang J."/>
            <person name="Zhu Y."/>
            <person name="Du M."/>
            <person name="Zhao Y."/>
            <person name="Schartl M."/>
            <person name="Tang Q."/>
            <person name="Wang J."/>
        </authorList>
    </citation>
    <scope>NUCLEOTIDE SEQUENCE</scope>
</reference>
<evidence type="ECO:0000313" key="3">
    <source>
        <dbReference type="Ensembl" id="ENSCSEP00000028327.1"/>
    </source>
</evidence>
<dbReference type="InParanoid" id="A0A3P8WPC0"/>
<protein>
    <recommendedName>
        <fullName evidence="2">CARMIL pleckstrin homology domain-containing protein</fullName>
    </recommendedName>
</protein>
<dbReference type="Proteomes" id="UP000265120">
    <property type="component" value="Chromosome 18"/>
</dbReference>